<gene>
    <name evidence="2" type="ORF">NTEN_LOCUS6313</name>
</gene>
<dbReference type="EMBL" id="CADCXU010009458">
    <property type="protein sequence ID" value="CAB0000387.1"/>
    <property type="molecule type" value="Genomic_DNA"/>
</dbReference>
<feature type="non-terminal residue" evidence="2">
    <location>
        <position position="102"/>
    </location>
</feature>
<proteinExistence type="predicted"/>
<name>A0A6H5GB59_9HEMI</name>
<keyword evidence="3" id="KW-1185">Reference proteome</keyword>
<sequence length="102" mass="11844">MLTNCAKSSAMIPTRRYRRPERDGDSEGFARRRMKRMDSGFMLCMRSFRRCTVLPFDWEFDSGLSSTSRSGSATSRGGSCRRYHLERRSCFSPRTTQVGQRQ</sequence>
<feature type="region of interest" description="Disordered" evidence="1">
    <location>
        <begin position="1"/>
        <end position="31"/>
    </location>
</feature>
<accession>A0A6H5GB59</accession>
<organism evidence="2 3">
    <name type="scientific">Nesidiocoris tenuis</name>
    <dbReference type="NCBI Taxonomy" id="355587"/>
    <lineage>
        <taxon>Eukaryota</taxon>
        <taxon>Metazoa</taxon>
        <taxon>Ecdysozoa</taxon>
        <taxon>Arthropoda</taxon>
        <taxon>Hexapoda</taxon>
        <taxon>Insecta</taxon>
        <taxon>Pterygota</taxon>
        <taxon>Neoptera</taxon>
        <taxon>Paraneoptera</taxon>
        <taxon>Hemiptera</taxon>
        <taxon>Heteroptera</taxon>
        <taxon>Panheteroptera</taxon>
        <taxon>Cimicomorpha</taxon>
        <taxon>Miridae</taxon>
        <taxon>Dicyphina</taxon>
        <taxon>Nesidiocoris</taxon>
    </lineage>
</organism>
<evidence type="ECO:0000256" key="1">
    <source>
        <dbReference type="SAM" id="MobiDB-lite"/>
    </source>
</evidence>
<feature type="compositionally biased region" description="Basic and acidic residues" evidence="1">
    <location>
        <begin position="20"/>
        <end position="30"/>
    </location>
</feature>
<dbReference type="AlphaFoldDB" id="A0A6H5GB59"/>
<protein>
    <submittedName>
        <fullName evidence="2">Uncharacterized protein</fullName>
    </submittedName>
</protein>
<evidence type="ECO:0000313" key="3">
    <source>
        <dbReference type="Proteomes" id="UP000479000"/>
    </source>
</evidence>
<reference evidence="2 3" key="1">
    <citation type="submission" date="2020-02" db="EMBL/GenBank/DDBJ databases">
        <authorList>
            <person name="Ferguson B K."/>
        </authorList>
    </citation>
    <scope>NUCLEOTIDE SEQUENCE [LARGE SCALE GENOMIC DNA]</scope>
</reference>
<evidence type="ECO:0000313" key="2">
    <source>
        <dbReference type="EMBL" id="CAB0000387.1"/>
    </source>
</evidence>
<dbReference type="Proteomes" id="UP000479000">
    <property type="component" value="Unassembled WGS sequence"/>
</dbReference>